<protein>
    <submittedName>
        <fullName evidence="1">Uncharacterized protein</fullName>
    </submittedName>
</protein>
<sequence length="392" mass="43499">MRPIDGTPLASMLPMALWCASTVSHEGKGKSSTSADGPWITVARKGKPKFEEGDEWKLRDCDWNAPVVAFDKVPNELQKLQQDGEFKAVILCNSDQIDTLTALLRGSNRVHAVLIIVPGKEEKAERCPGAYGHRVAFKMANFTRVCTSGLTAPGPAVVVKPLPKVAEVKTVVLYAKLHQRYCTKALWDAARSQPHKCLTAWMKKRSFNVQDSWGWIEEKAPGDPFCKLFGYVRVLDSEKVAVMAASGDEFFFDPSRDASVPPMQVDWQDQAEDEDSLTYLKRCSKMKPPYGILVGHRQLGLRKQRDASTAVVRQWILQGAPKAWTHDQVVKAVDGVLQFPCLLRQRHVRGGVDYFVRGAKVGDADMIAIPFVDEHGDTNTMVEVGSCQACSK</sequence>
<accession>A0ABP0IR89</accession>
<evidence type="ECO:0000313" key="1">
    <source>
        <dbReference type="EMBL" id="CAK9004376.1"/>
    </source>
</evidence>
<gene>
    <name evidence="1" type="ORF">CCMP2556_LOCUS7658</name>
</gene>
<dbReference type="Proteomes" id="UP001642484">
    <property type="component" value="Unassembled WGS sequence"/>
</dbReference>
<dbReference type="EMBL" id="CAXAMN010003370">
    <property type="protein sequence ID" value="CAK9004376.1"/>
    <property type="molecule type" value="Genomic_DNA"/>
</dbReference>
<name>A0ABP0IR89_9DINO</name>
<organism evidence="1 2">
    <name type="scientific">Durusdinium trenchii</name>
    <dbReference type="NCBI Taxonomy" id="1381693"/>
    <lineage>
        <taxon>Eukaryota</taxon>
        <taxon>Sar</taxon>
        <taxon>Alveolata</taxon>
        <taxon>Dinophyceae</taxon>
        <taxon>Suessiales</taxon>
        <taxon>Symbiodiniaceae</taxon>
        <taxon>Durusdinium</taxon>
    </lineage>
</organism>
<evidence type="ECO:0000313" key="2">
    <source>
        <dbReference type="Proteomes" id="UP001642484"/>
    </source>
</evidence>
<comment type="caution">
    <text evidence="1">The sequence shown here is derived from an EMBL/GenBank/DDBJ whole genome shotgun (WGS) entry which is preliminary data.</text>
</comment>
<proteinExistence type="predicted"/>
<reference evidence="1 2" key="1">
    <citation type="submission" date="2024-02" db="EMBL/GenBank/DDBJ databases">
        <authorList>
            <person name="Chen Y."/>
            <person name="Shah S."/>
            <person name="Dougan E. K."/>
            <person name="Thang M."/>
            <person name="Chan C."/>
        </authorList>
    </citation>
    <scope>NUCLEOTIDE SEQUENCE [LARGE SCALE GENOMIC DNA]</scope>
</reference>
<keyword evidence="2" id="KW-1185">Reference proteome</keyword>